<reference evidence="4" key="2">
    <citation type="submission" date="2022-01" db="EMBL/GenBank/DDBJ databases">
        <authorList>
            <person name="Yamashiro T."/>
            <person name="Shiraishi A."/>
            <person name="Satake H."/>
            <person name="Nakayama K."/>
        </authorList>
    </citation>
    <scope>NUCLEOTIDE SEQUENCE</scope>
</reference>
<evidence type="ECO:0000313" key="4">
    <source>
        <dbReference type="EMBL" id="GJU01049.1"/>
    </source>
</evidence>
<dbReference type="EMBL" id="BQNB010020925">
    <property type="protein sequence ID" value="GJU01049.1"/>
    <property type="molecule type" value="Genomic_DNA"/>
</dbReference>
<dbReference type="Gene3D" id="3.30.420.10">
    <property type="entry name" value="Ribonuclease H-like superfamily/Ribonuclease H"/>
    <property type="match status" value="1"/>
</dbReference>
<dbReference type="InterPro" id="IPR001584">
    <property type="entry name" value="Integrase_cat-core"/>
</dbReference>
<dbReference type="PANTHER" id="PTHR42648:SF18">
    <property type="entry name" value="RETROTRANSPOSON, UNCLASSIFIED-LIKE PROTEIN"/>
    <property type="match status" value="1"/>
</dbReference>
<dbReference type="Pfam" id="PF00665">
    <property type="entry name" value="rve"/>
    <property type="match status" value="1"/>
</dbReference>
<organism evidence="4 5">
    <name type="scientific">Tanacetum coccineum</name>
    <dbReference type="NCBI Taxonomy" id="301880"/>
    <lineage>
        <taxon>Eukaryota</taxon>
        <taxon>Viridiplantae</taxon>
        <taxon>Streptophyta</taxon>
        <taxon>Embryophyta</taxon>
        <taxon>Tracheophyta</taxon>
        <taxon>Spermatophyta</taxon>
        <taxon>Magnoliopsida</taxon>
        <taxon>eudicotyledons</taxon>
        <taxon>Gunneridae</taxon>
        <taxon>Pentapetalae</taxon>
        <taxon>asterids</taxon>
        <taxon>campanulids</taxon>
        <taxon>Asterales</taxon>
        <taxon>Asteraceae</taxon>
        <taxon>Asteroideae</taxon>
        <taxon>Anthemideae</taxon>
        <taxon>Anthemidinae</taxon>
        <taxon>Tanacetum</taxon>
    </lineage>
</organism>
<dbReference type="InterPro" id="IPR025724">
    <property type="entry name" value="GAG-pre-integrase_dom"/>
</dbReference>
<comment type="caution">
    <text evidence="4">The sequence shown here is derived from an EMBL/GenBank/DDBJ whole genome shotgun (WGS) entry which is preliminary data.</text>
</comment>
<evidence type="ECO:0000256" key="2">
    <source>
        <dbReference type="SAM" id="MobiDB-lite"/>
    </source>
</evidence>
<dbReference type="InterPro" id="IPR012337">
    <property type="entry name" value="RNaseH-like_sf"/>
</dbReference>
<feature type="coiled-coil region" evidence="1">
    <location>
        <begin position="75"/>
        <end position="125"/>
    </location>
</feature>
<name>A0ABQ5IP66_9ASTR</name>
<feature type="region of interest" description="Disordered" evidence="2">
    <location>
        <begin position="315"/>
        <end position="346"/>
    </location>
</feature>
<reference evidence="4" key="1">
    <citation type="journal article" date="2022" name="Int. J. Mol. Sci.">
        <title>Draft Genome of Tanacetum Coccineum: Genomic Comparison of Closely Related Tanacetum-Family Plants.</title>
        <authorList>
            <person name="Yamashiro T."/>
            <person name="Shiraishi A."/>
            <person name="Nakayama K."/>
            <person name="Satake H."/>
        </authorList>
    </citation>
    <scope>NUCLEOTIDE SEQUENCE</scope>
</reference>
<dbReference type="Proteomes" id="UP001151760">
    <property type="component" value="Unassembled WGS sequence"/>
</dbReference>
<dbReference type="InterPro" id="IPR036397">
    <property type="entry name" value="RNaseH_sf"/>
</dbReference>
<sequence length="608" mass="70731">MQKDVQPNCVVDSDTKYTSDSNIILYEQYVKDNAEQVVQSNVSFMPNDSLMMIINDMHEQDAQCVSANKHNKVVNVSLTAEITRYKEQFKNYEKRARFSEMHDAYTVEQARVVELKAEISKLKHKIQKDDHSEMINHFSNLEVDHLNLQLKYQHLKDSFGNNKSQTSQAVPEFDLFFEINKLKEQLQGKDNTIRNLKEKISQLKETRILAPGMYAIDVEPILPHNRNNREVHLDYLKHLKESVEILCEIVEEAKIEKPLDNAIGNACFYTKQSHEFLEYVIGTCLKEFNKSDKKVATTPLNRKKQVIFKVISSTEASGSNPRSNTKNNRILPAKSDKKKKVKDHPRNSNQFETKILLILVVQIVLWYLDSGYSKHLMGNCSRLKNFVKKFSGTVKFENDRFGAIIGYGDYVIDLEVAFRKHSCYVRDVDGVELLKGYRSSNLYTIFVEDMMKSSPICLLSKASKNKSWLWNHRLNHLNFGTINDLTRKDLVRGLPRLKFEKDHICSACKLGKSKKYTHKPKSKNTIKEVLHTLHMDLCEPMRVQSINRKKYILVIIDDYSRFTWVKFLRSKDEMSEFVIKFLKQIQVGLNKTVRYICTDNGTKFVNKL</sequence>
<protein>
    <submittedName>
        <fullName evidence="4">Retrovirus-related pol polyprotein from transposon TNT 1-94</fullName>
    </submittedName>
</protein>
<dbReference type="Pfam" id="PF13976">
    <property type="entry name" value="gag_pre-integrs"/>
    <property type="match status" value="1"/>
</dbReference>
<feature type="compositionally biased region" description="Polar residues" evidence="2">
    <location>
        <begin position="315"/>
        <end position="328"/>
    </location>
</feature>
<dbReference type="SUPFAM" id="SSF53098">
    <property type="entry name" value="Ribonuclease H-like"/>
    <property type="match status" value="1"/>
</dbReference>
<feature type="domain" description="Integrase catalytic" evidence="3">
    <location>
        <begin position="516"/>
        <end position="608"/>
    </location>
</feature>
<accession>A0ABQ5IP66</accession>
<evidence type="ECO:0000259" key="3">
    <source>
        <dbReference type="PROSITE" id="PS50994"/>
    </source>
</evidence>
<proteinExistence type="predicted"/>
<evidence type="ECO:0000256" key="1">
    <source>
        <dbReference type="SAM" id="Coils"/>
    </source>
</evidence>
<feature type="coiled-coil region" evidence="1">
    <location>
        <begin position="179"/>
        <end position="206"/>
    </location>
</feature>
<dbReference type="PANTHER" id="PTHR42648">
    <property type="entry name" value="TRANSPOSASE, PUTATIVE-RELATED"/>
    <property type="match status" value="1"/>
</dbReference>
<keyword evidence="5" id="KW-1185">Reference proteome</keyword>
<dbReference type="InterPro" id="IPR039537">
    <property type="entry name" value="Retrotran_Ty1/copia-like"/>
</dbReference>
<keyword evidence="1" id="KW-0175">Coiled coil</keyword>
<dbReference type="PROSITE" id="PS50994">
    <property type="entry name" value="INTEGRASE"/>
    <property type="match status" value="1"/>
</dbReference>
<gene>
    <name evidence="4" type="ORF">Tco_1111387</name>
</gene>
<evidence type="ECO:0000313" key="5">
    <source>
        <dbReference type="Proteomes" id="UP001151760"/>
    </source>
</evidence>